<keyword evidence="7" id="KW-0472">Membrane</keyword>
<accession>A0A0E1P0G0</accession>
<evidence type="ECO:0000256" key="3">
    <source>
        <dbReference type="ARBA" id="ARBA00022448"/>
    </source>
</evidence>
<evidence type="ECO:0000259" key="10">
    <source>
        <dbReference type="PROSITE" id="PS51779"/>
    </source>
</evidence>
<dbReference type="SMR" id="A0A0E1P0G0"/>
<dbReference type="InterPro" id="IPR013686">
    <property type="entry name" value="Polypept-transport_assoc_ShlB"/>
</dbReference>
<dbReference type="EMBL" id="CP000308">
    <property type="protein sequence ID" value="ABG13393.1"/>
    <property type="molecule type" value="Genomic_DNA"/>
</dbReference>
<keyword evidence="3" id="KW-0813">Transport</keyword>
<evidence type="ECO:0000313" key="12">
    <source>
        <dbReference type="Proteomes" id="UP000001971"/>
    </source>
</evidence>
<dbReference type="Gene3D" id="3.10.20.310">
    <property type="entry name" value="membrane protein fhac"/>
    <property type="match status" value="1"/>
</dbReference>
<evidence type="ECO:0000256" key="5">
    <source>
        <dbReference type="ARBA" id="ARBA00022692"/>
    </source>
</evidence>
<dbReference type="RefSeq" id="WP_002211213.1">
    <property type="nucleotide sequence ID" value="NC_008150.1"/>
</dbReference>
<name>A0A0E1P0G0_YERPA</name>
<feature type="domain" description="POTRA" evidence="10">
    <location>
        <begin position="77"/>
        <end position="150"/>
    </location>
</feature>
<dbReference type="PROSITE" id="PS51779">
    <property type="entry name" value="POTRA"/>
    <property type="match status" value="1"/>
</dbReference>
<dbReference type="PANTHER" id="PTHR34597:SF3">
    <property type="entry name" value="OUTER MEMBRANE TRANSPORTER CDIB"/>
    <property type="match status" value="1"/>
</dbReference>
<keyword evidence="9" id="KW-0732">Signal</keyword>
<keyword evidence="8" id="KW-0998">Cell outer membrane</keyword>
<dbReference type="PANTHER" id="PTHR34597">
    <property type="entry name" value="SLR1661 PROTEIN"/>
    <property type="match status" value="1"/>
</dbReference>
<gene>
    <name evidence="11" type="ordered locus">YPA_1426</name>
</gene>
<dbReference type="GO" id="GO:0046819">
    <property type="term" value="P:protein secretion by the type V secretion system"/>
    <property type="evidence" value="ECO:0007669"/>
    <property type="project" value="TreeGrafter"/>
</dbReference>
<evidence type="ECO:0000313" key="11">
    <source>
        <dbReference type="EMBL" id="ABG13393.1"/>
    </source>
</evidence>
<dbReference type="KEGG" id="ypa:YPA_1426"/>
<sequence precursor="true">MNIFFRKKYMIILLLSNAVLATENNKNRLNDNVVSHADIDVRNEYNEEGNRVGKRFFSTNHHSVASQKKISPEKICLPITGVFLQGNTLLSSQDLNQIDHILGECISEDDINILAKEVTRLYLSKGYLAARVNFIPLNNAGELGLNVTEGIVEKIEGGGRRVNPYFIFPNFIDKPLRLSELDQAIDQANRLRSNKVNVDILPGSQAGKSIIRINNVNNKPWSLSTVIDNYGYKNSDEWQARVSLALDSPFGLSDSINFNANRTLENAKNRYKNDFTVSYSVPYGALTFSALANYLEYRRYEKLKNGTVNFNGNSQQYNFRTDYMFHRTQKQINSLSMQVEHKQINNYVDEAKVGVYSYRFTNLELGVNQFRILPHGSVNVNAAIKRGVPWFGTHQKNKINAVQFTTGKLMVNFNHNFSLLNSPYQFDHALVGQYSKNYAPSPEWISLTERNAIRGFSRSSQSADHGWYMKNTLSKHFFMGNILFTPRMGVDGGRALKHGSQQGWQSNAGVSAGISMRYHQALFDVEASRGWWLSDSNKQNEPVQVLGRIAYTF</sequence>
<evidence type="ECO:0000256" key="7">
    <source>
        <dbReference type="ARBA" id="ARBA00023136"/>
    </source>
</evidence>
<reference evidence="11 12" key="1">
    <citation type="journal article" date="2006" name="J. Bacteriol.">
        <title>Complete genome sequence of Yersinia pestis strains Antiqua and Nepal516: evidence of gene reduction in an emerging pathogen.</title>
        <authorList>
            <person name="Chain P.S."/>
            <person name="Hu P."/>
            <person name="Malfatti S.A."/>
            <person name="Radnedge L."/>
            <person name="Larimer F."/>
            <person name="Vergez L.M."/>
            <person name="Worsham P."/>
            <person name="Chu M.C."/>
            <person name="Andersen G.L."/>
        </authorList>
    </citation>
    <scope>NUCLEOTIDE SEQUENCE [LARGE SCALE GENOMIC DNA]</scope>
    <source>
        <strain evidence="11 12">Antiqua</strain>
    </source>
</reference>
<dbReference type="Proteomes" id="UP000001971">
    <property type="component" value="Chromosome"/>
</dbReference>
<evidence type="ECO:0000256" key="6">
    <source>
        <dbReference type="ARBA" id="ARBA00022927"/>
    </source>
</evidence>
<feature type="signal peptide" evidence="9">
    <location>
        <begin position="1"/>
        <end position="21"/>
    </location>
</feature>
<dbReference type="Pfam" id="PF17287">
    <property type="entry name" value="POTRA_3"/>
    <property type="match status" value="1"/>
</dbReference>
<dbReference type="InterPro" id="IPR051544">
    <property type="entry name" value="TPS_OM_transporter"/>
</dbReference>
<comment type="subcellular location">
    <subcellularLocation>
        <location evidence="1">Cell outer membrane</location>
    </subcellularLocation>
</comment>
<organism evidence="11 12">
    <name type="scientific">Yersinia pestis bv. Antiqua (strain Antiqua)</name>
    <dbReference type="NCBI Taxonomy" id="360102"/>
    <lineage>
        <taxon>Bacteria</taxon>
        <taxon>Pseudomonadati</taxon>
        <taxon>Pseudomonadota</taxon>
        <taxon>Gammaproteobacteria</taxon>
        <taxon>Enterobacterales</taxon>
        <taxon>Yersiniaceae</taxon>
        <taxon>Yersinia</taxon>
    </lineage>
</organism>
<protein>
    <submittedName>
        <fullName evidence="11">Putative hemolysin activator protein</fullName>
    </submittedName>
</protein>
<dbReference type="InterPro" id="IPR005565">
    <property type="entry name" value="Hemolysn_activator_HlyB_C"/>
</dbReference>
<dbReference type="GO" id="GO:0098046">
    <property type="term" value="C:type V protein secretion system complex"/>
    <property type="evidence" value="ECO:0007669"/>
    <property type="project" value="TreeGrafter"/>
</dbReference>
<keyword evidence="5" id="KW-0812">Transmembrane</keyword>
<evidence type="ECO:0000256" key="8">
    <source>
        <dbReference type="ARBA" id="ARBA00023237"/>
    </source>
</evidence>
<dbReference type="InterPro" id="IPR034746">
    <property type="entry name" value="POTRA"/>
</dbReference>
<dbReference type="InterPro" id="IPR027282">
    <property type="entry name" value="TPS"/>
</dbReference>
<evidence type="ECO:0000256" key="9">
    <source>
        <dbReference type="SAM" id="SignalP"/>
    </source>
</evidence>
<evidence type="ECO:0000256" key="1">
    <source>
        <dbReference type="ARBA" id="ARBA00004442"/>
    </source>
</evidence>
<dbReference type="Pfam" id="PF03865">
    <property type="entry name" value="ShlB"/>
    <property type="match status" value="1"/>
</dbReference>
<dbReference type="Pfam" id="PF08479">
    <property type="entry name" value="POTRA_2"/>
    <property type="match status" value="1"/>
</dbReference>
<proteinExistence type="inferred from homology"/>
<dbReference type="HOGENOM" id="CLU_020581_4_0_6"/>
<evidence type="ECO:0000256" key="4">
    <source>
        <dbReference type="ARBA" id="ARBA00022452"/>
    </source>
</evidence>
<dbReference type="Gene3D" id="2.40.160.50">
    <property type="entry name" value="membrane protein fhac: a member of the omp85/tpsb transporter family"/>
    <property type="match status" value="1"/>
</dbReference>
<dbReference type="PATRIC" id="fig|360102.15.peg.4540"/>
<feature type="chain" id="PRO_5007399724" evidence="9">
    <location>
        <begin position="22"/>
        <end position="553"/>
    </location>
</feature>
<dbReference type="GeneID" id="57976617"/>
<comment type="similarity">
    <text evidence="2">Belongs to the TPS (TC 1.B.20) family.</text>
</comment>
<dbReference type="GO" id="GO:0008320">
    <property type="term" value="F:protein transmembrane transporter activity"/>
    <property type="evidence" value="ECO:0007669"/>
    <property type="project" value="TreeGrafter"/>
</dbReference>
<dbReference type="GO" id="GO:0009279">
    <property type="term" value="C:cell outer membrane"/>
    <property type="evidence" value="ECO:0007669"/>
    <property type="project" value="UniProtKB-SubCell"/>
</dbReference>
<dbReference type="PIRSF" id="PIRSF029745">
    <property type="entry name" value="FhaC"/>
    <property type="match status" value="1"/>
</dbReference>
<keyword evidence="4" id="KW-1134">Transmembrane beta strand</keyword>
<keyword evidence="6" id="KW-0653">Protein transport</keyword>
<evidence type="ECO:0000256" key="2">
    <source>
        <dbReference type="ARBA" id="ARBA00009055"/>
    </source>
</evidence>
<dbReference type="InterPro" id="IPR035251">
    <property type="entry name" value="ShlB_POTRA"/>
</dbReference>
<dbReference type="AlphaFoldDB" id="A0A0E1P0G0"/>